<proteinExistence type="predicted"/>
<dbReference type="Proteomes" id="UP000037035">
    <property type="component" value="Unassembled WGS sequence"/>
</dbReference>
<dbReference type="EMBL" id="LAVV01008855">
    <property type="protein sequence ID" value="KNZ51769.1"/>
    <property type="molecule type" value="Genomic_DNA"/>
</dbReference>
<dbReference type="VEuPathDB" id="FungiDB:VP01_3818g1"/>
<comment type="caution">
    <text evidence="1">The sequence shown here is derived from an EMBL/GenBank/DDBJ whole genome shotgun (WGS) entry which is preliminary data.</text>
</comment>
<organism evidence="1 2">
    <name type="scientific">Puccinia sorghi</name>
    <dbReference type="NCBI Taxonomy" id="27349"/>
    <lineage>
        <taxon>Eukaryota</taxon>
        <taxon>Fungi</taxon>
        <taxon>Dikarya</taxon>
        <taxon>Basidiomycota</taxon>
        <taxon>Pucciniomycotina</taxon>
        <taxon>Pucciniomycetes</taxon>
        <taxon>Pucciniales</taxon>
        <taxon>Pucciniaceae</taxon>
        <taxon>Puccinia</taxon>
    </lineage>
</organism>
<name>A0A0L6UTE8_9BASI</name>
<dbReference type="AlphaFoldDB" id="A0A0L6UTE8"/>
<reference evidence="1 2" key="1">
    <citation type="submission" date="2015-08" db="EMBL/GenBank/DDBJ databases">
        <title>Next Generation Sequencing and Analysis of the Genome of Puccinia sorghi L Schw, the Causal Agent of Maize Common Rust.</title>
        <authorList>
            <person name="Rochi L."/>
            <person name="Burguener G."/>
            <person name="Darino M."/>
            <person name="Turjanski A."/>
            <person name="Kreff E."/>
            <person name="Dieguez M.J."/>
            <person name="Sacco F."/>
        </authorList>
    </citation>
    <scope>NUCLEOTIDE SEQUENCE [LARGE SCALE GENOMIC DNA]</scope>
    <source>
        <strain evidence="1 2">RO10H11247</strain>
    </source>
</reference>
<gene>
    <name evidence="1" type="ORF">VP01_3818g1</name>
</gene>
<sequence>TPAVMINPREAEPQSNNYIGEIIIDGTHSSPGTINWSASFVQFIKAITSSKLHHSHGQTSKQSFPSTQTGAKTMKRIKAHTQGPSTSCTVWATGMSDIETNGDNSSNVEFEDLDIYIDHIYAKNGMNTGYDWVNPVYLHPTNPDEYILLTRGNLNTWAKALVSLLSHSSYLSLLCLQTPSSNSANPINKRRSPRTSQCWLQILWWIQGGSLEELSGYLEFVHINQMKQQGILKHLLSHDINNFHIFGSLTYEELKDLGFNVGIISKL</sequence>
<feature type="non-terminal residue" evidence="1">
    <location>
        <position position="1"/>
    </location>
</feature>
<keyword evidence="2" id="KW-1185">Reference proteome</keyword>
<evidence type="ECO:0000313" key="2">
    <source>
        <dbReference type="Proteomes" id="UP000037035"/>
    </source>
</evidence>
<accession>A0A0L6UTE8</accession>
<evidence type="ECO:0000313" key="1">
    <source>
        <dbReference type="EMBL" id="KNZ51769.1"/>
    </source>
</evidence>
<protein>
    <submittedName>
        <fullName evidence="1">Uncharacterized protein</fullName>
    </submittedName>
</protein>